<comment type="caution">
    <text evidence="4">The sequence shown here is derived from an EMBL/GenBank/DDBJ whole genome shotgun (WGS) entry which is preliminary data.</text>
</comment>
<dbReference type="InterPro" id="IPR010430">
    <property type="entry name" value="DUF1028"/>
</dbReference>
<evidence type="ECO:0000313" key="4">
    <source>
        <dbReference type="EMBL" id="GAA0722263.1"/>
    </source>
</evidence>
<dbReference type="Gene3D" id="2.60.120.200">
    <property type="match status" value="1"/>
</dbReference>
<dbReference type="Pfam" id="PF00629">
    <property type="entry name" value="MAM"/>
    <property type="match status" value="1"/>
</dbReference>
<keyword evidence="5" id="KW-1185">Reference proteome</keyword>
<dbReference type="PROSITE" id="PS50060">
    <property type="entry name" value="MAM_2"/>
    <property type="match status" value="1"/>
</dbReference>
<proteinExistence type="predicted"/>
<dbReference type="EMBL" id="BAAAGE010000002">
    <property type="protein sequence ID" value="GAA0722263.1"/>
    <property type="molecule type" value="Genomic_DNA"/>
</dbReference>
<feature type="domain" description="MAM" evidence="3">
    <location>
        <begin position="271"/>
        <end position="447"/>
    </location>
</feature>
<dbReference type="Pfam" id="PF20009">
    <property type="entry name" value="GEVED"/>
    <property type="match status" value="1"/>
</dbReference>
<dbReference type="Pfam" id="PF06267">
    <property type="entry name" value="DUF1028"/>
    <property type="match status" value="1"/>
</dbReference>
<gene>
    <name evidence="4" type="ORF">GCM10009430_24500</name>
</gene>
<feature type="chain" id="PRO_5045750925" description="MAM domain-containing protein" evidence="2">
    <location>
        <begin position="26"/>
        <end position="674"/>
    </location>
</feature>
<dbReference type="PANTHER" id="PTHR23282">
    <property type="entry name" value="APICAL ENDOSOMAL GLYCOPROTEIN PRECURSOR"/>
    <property type="match status" value="1"/>
</dbReference>
<dbReference type="PANTHER" id="PTHR23282:SF101">
    <property type="entry name" value="MAM DOMAIN-CONTAINING PROTEIN"/>
    <property type="match status" value="1"/>
</dbReference>
<keyword evidence="1 2" id="KW-0732">Signal</keyword>
<dbReference type="InterPro" id="IPR051560">
    <property type="entry name" value="MAM_domain-containing"/>
</dbReference>
<sequence length="674" mass="72845">MKKTTNSLRVLLVCILAAYNIQTQAQHTFSIVAVDPVTGEMGSAGATCLDIDDLSGEEGAVVINDIILGIGVINTQAAWSPVNQAAARDRMEAGDSPQAILNWLFANDPASGSNQSRQYGIVDLIGGSGGTPRSAGFTGTQNGAVANHIVGPNYAIQGNILISQDVLDDMETGFLNANGTLADKLMAALQGAKRIGAQSNCASNQTSSKSAFLRVAKVDDLYSNYGHVTVDLNVSKTNFAEDPIDVLQTTYDFYLANPGFTCSNTISTFPYEESFENGLGLWQQNDLDLSHIGNTDFDWTRRSGSTPTTSSGPQTANDGNFYLYTEASGTNVGFPTKRAVLNSPCMDFSGLSTAFLTFDYHMFGANTGNLTVRVNDGNGWKTIWLLEGNQGNNWNSTTLDLSTYVGNTIQIRMDSTTGLGPRSDVAIDNLRITTTTGDEPPATYCDANGQNPTEEYISRVQLGTIDNISAASVGGYGDFTSSSTTLNTTNTITITPTWSGTVYNEGYAVWIDYNKDGDFTDTNELVWSKAPSRDAVNTGSFTIPSGTSSGTTRMRVAMKYNAIPNSCESFRFGEVEDYTVIIDANRRATPFINSDNVKRSDKDIFIYPNPATSLLHITLNDPNDSAYKIYNIAGQVVQKGTFTETIDVASLHRGVYILQINTSEEQYFKRIILQ</sequence>
<organism evidence="4 5">
    <name type="scientific">Aquimarina litoralis</name>
    <dbReference type="NCBI Taxonomy" id="584605"/>
    <lineage>
        <taxon>Bacteria</taxon>
        <taxon>Pseudomonadati</taxon>
        <taxon>Bacteroidota</taxon>
        <taxon>Flavobacteriia</taxon>
        <taxon>Flavobacteriales</taxon>
        <taxon>Flavobacteriaceae</taxon>
        <taxon>Aquimarina</taxon>
    </lineage>
</organism>
<dbReference type="InterPro" id="IPR026444">
    <property type="entry name" value="Secre_tail"/>
</dbReference>
<dbReference type="NCBIfam" id="TIGR04183">
    <property type="entry name" value="Por_Secre_tail"/>
    <property type="match status" value="1"/>
</dbReference>
<dbReference type="CDD" id="cd06263">
    <property type="entry name" value="MAM"/>
    <property type="match status" value="1"/>
</dbReference>
<feature type="signal peptide" evidence="2">
    <location>
        <begin position="1"/>
        <end position="25"/>
    </location>
</feature>
<dbReference type="Pfam" id="PF18962">
    <property type="entry name" value="Por_Secre_tail"/>
    <property type="match status" value="1"/>
</dbReference>
<evidence type="ECO:0000256" key="1">
    <source>
        <dbReference type="ARBA" id="ARBA00022729"/>
    </source>
</evidence>
<dbReference type="Gene3D" id="3.60.20.10">
    <property type="entry name" value="Glutamine Phosphoribosylpyrophosphate, subunit 1, domain 1"/>
    <property type="match status" value="1"/>
</dbReference>
<evidence type="ECO:0000256" key="2">
    <source>
        <dbReference type="SAM" id="SignalP"/>
    </source>
</evidence>
<dbReference type="InterPro" id="IPR013320">
    <property type="entry name" value="ConA-like_dom_sf"/>
</dbReference>
<dbReference type="InterPro" id="IPR000998">
    <property type="entry name" value="MAM_dom"/>
</dbReference>
<accession>A0ABN1IVL2</accession>
<evidence type="ECO:0000259" key="3">
    <source>
        <dbReference type="PROSITE" id="PS50060"/>
    </source>
</evidence>
<dbReference type="InterPro" id="IPR045474">
    <property type="entry name" value="GEVED"/>
</dbReference>
<dbReference type="SMART" id="SM00137">
    <property type="entry name" value="MAM"/>
    <property type="match status" value="1"/>
</dbReference>
<dbReference type="SUPFAM" id="SSF49899">
    <property type="entry name" value="Concanavalin A-like lectins/glucanases"/>
    <property type="match status" value="1"/>
</dbReference>
<reference evidence="4 5" key="1">
    <citation type="journal article" date="2019" name="Int. J. Syst. Evol. Microbiol.">
        <title>The Global Catalogue of Microorganisms (GCM) 10K type strain sequencing project: providing services to taxonomists for standard genome sequencing and annotation.</title>
        <authorList>
            <consortium name="The Broad Institute Genomics Platform"/>
            <consortium name="The Broad Institute Genome Sequencing Center for Infectious Disease"/>
            <person name="Wu L."/>
            <person name="Ma J."/>
        </authorList>
    </citation>
    <scope>NUCLEOTIDE SEQUENCE [LARGE SCALE GENOMIC DNA]</scope>
    <source>
        <strain evidence="4 5">JCM 15974</strain>
    </source>
</reference>
<evidence type="ECO:0000313" key="5">
    <source>
        <dbReference type="Proteomes" id="UP001501758"/>
    </source>
</evidence>
<dbReference type="SUPFAM" id="SSF56235">
    <property type="entry name" value="N-terminal nucleophile aminohydrolases (Ntn hydrolases)"/>
    <property type="match status" value="1"/>
</dbReference>
<dbReference type="RefSeq" id="WP_343912595.1">
    <property type="nucleotide sequence ID" value="NZ_BAAAGE010000002.1"/>
</dbReference>
<name>A0ABN1IVL2_9FLAO</name>
<dbReference type="Proteomes" id="UP001501758">
    <property type="component" value="Unassembled WGS sequence"/>
</dbReference>
<dbReference type="InterPro" id="IPR029055">
    <property type="entry name" value="Ntn_hydrolases_N"/>
</dbReference>
<protein>
    <recommendedName>
        <fullName evidence="3">MAM domain-containing protein</fullName>
    </recommendedName>
</protein>